<evidence type="ECO:0000259" key="6">
    <source>
        <dbReference type="PROSITE" id="PS51722"/>
    </source>
</evidence>
<dbReference type="STRING" id="6216.A0A0R3SCG7"/>
<dbReference type="Gene3D" id="3.40.50.300">
    <property type="entry name" value="P-loop containing nucleotide triphosphate hydrolases"/>
    <property type="match status" value="1"/>
</dbReference>
<evidence type="ECO:0000256" key="2">
    <source>
        <dbReference type="ARBA" id="ARBA00022741"/>
    </source>
</evidence>
<name>A0A0R3SCG7_HYMDI</name>
<gene>
    <name evidence="7" type="ORF">HDID_LOCUS2275</name>
</gene>
<keyword evidence="3" id="KW-0251">Elongation factor</keyword>
<dbReference type="Pfam" id="PF22594">
    <property type="entry name" value="GTP-eEF1A_C"/>
    <property type="match status" value="1"/>
</dbReference>
<dbReference type="InterPro" id="IPR009000">
    <property type="entry name" value="Transl_B-barrel_sf"/>
</dbReference>
<dbReference type="Gene3D" id="2.40.30.10">
    <property type="entry name" value="Translation factors"/>
    <property type="match status" value="2"/>
</dbReference>
<accession>A0A0R3SCG7</accession>
<dbReference type="PROSITE" id="PS51722">
    <property type="entry name" value="G_TR_2"/>
    <property type="match status" value="1"/>
</dbReference>
<dbReference type="PANTHER" id="PTHR23115">
    <property type="entry name" value="TRANSLATION FACTOR"/>
    <property type="match status" value="1"/>
</dbReference>
<dbReference type="SUPFAM" id="SSF50465">
    <property type="entry name" value="EF-Tu/eEF-1alpha/eIF2-gamma C-terminal domain"/>
    <property type="match status" value="1"/>
</dbReference>
<dbReference type="WBParaSite" id="HDID_0000227401-mRNA-1">
    <property type="protein sequence ID" value="HDID_0000227401-mRNA-1"/>
    <property type="gene ID" value="HDID_0000227401"/>
</dbReference>
<protein>
    <submittedName>
        <fullName evidence="9">Tr-type G domain-containing protein</fullName>
    </submittedName>
</protein>
<evidence type="ECO:0000313" key="9">
    <source>
        <dbReference type="WBParaSite" id="HDID_0000227401-mRNA-1"/>
    </source>
</evidence>
<dbReference type="InterPro" id="IPR027417">
    <property type="entry name" value="P-loop_NTPase"/>
</dbReference>
<dbReference type="InterPro" id="IPR009001">
    <property type="entry name" value="Transl_elong_EF1A/Init_IF2_C"/>
</dbReference>
<dbReference type="GO" id="GO:0003746">
    <property type="term" value="F:translation elongation factor activity"/>
    <property type="evidence" value="ECO:0007669"/>
    <property type="project" value="UniProtKB-KW"/>
</dbReference>
<keyword evidence="5" id="KW-0342">GTP-binding</keyword>
<dbReference type="SUPFAM" id="SSF52540">
    <property type="entry name" value="P-loop containing nucleoside triphosphate hydrolases"/>
    <property type="match status" value="1"/>
</dbReference>
<keyword evidence="4" id="KW-0648">Protein biosynthesis</keyword>
<evidence type="ECO:0000256" key="1">
    <source>
        <dbReference type="ARBA" id="ARBA00007249"/>
    </source>
</evidence>
<evidence type="ECO:0000313" key="7">
    <source>
        <dbReference type="EMBL" id="VDL19736.1"/>
    </source>
</evidence>
<proteinExistence type="inferred from homology"/>
<sequence>MNYEKNNINLVILGHVGSGKSALAGHLISKYGTFNKDCIEMFEKEFSSIEASSSKYTWVLEKLKTERETSNSTDLSLWNFRSPRHTVTIIDAPGHNCFIKNMVTGISQADCAILIDSAGREEFKANVSQQYADFAFTLGIKHLIFVVNKIDTINYDEKRFRDYSNEMRLHVSKVGYNLNNANFIPISGLNGDNILKLSPRTPWYKGPTLLQSLDTVPPSTNPIEMPLRFSIENVMIIEGMGIMTLGKIETGIMKTDMDVTFAPSGITSKVLMIKNDTDTITEAKAGDKISFLVREIPASDIAVSNIVGDSNNSPPKPALDFTVLICILDYPDEIGVGFTFSLNCNNARAPCKFIELLEKIDPRTGQVIGRNPSKIKSGDAAIVKMVPLNPICVEVYSQYPYLGRIFIPNGESNAIFGVIKSVTFKEKKPKTSFSERLRKRFSNR</sequence>
<organism evidence="9">
    <name type="scientific">Hymenolepis diminuta</name>
    <name type="common">Rat tapeworm</name>
    <dbReference type="NCBI Taxonomy" id="6216"/>
    <lineage>
        <taxon>Eukaryota</taxon>
        <taxon>Metazoa</taxon>
        <taxon>Spiralia</taxon>
        <taxon>Lophotrochozoa</taxon>
        <taxon>Platyhelminthes</taxon>
        <taxon>Cestoda</taxon>
        <taxon>Eucestoda</taxon>
        <taxon>Cyclophyllidea</taxon>
        <taxon>Hymenolepididae</taxon>
        <taxon>Hymenolepis</taxon>
    </lineage>
</organism>
<dbReference type="GO" id="GO:0003924">
    <property type="term" value="F:GTPase activity"/>
    <property type="evidence" value="ECO:0007669"/>
    <property type="project" value="InterPro"/>
</dbReference>
<dbReference type="FunFam" id="2.40.30.10:FF:000005">
    <property type="entry name" value="Elongation factor 1-alpha"/>
    <property type="match status" value="1"/>
</dbReference>
<dbReference type="InterPro" id="IPR054696">
    <property type="entry name" value="GTP-eEF1A_C"/>
</dbReference>
<dbReference type="Proteomes" id="UP000274504">
    <property type="component" value="Unassembled WGS sequence"/>
</dbReference>
<evidence type="ECO:0000256" key="5">
    <source>
        <dbReference type="ARBA" id="ARBA00023134"/>
    </source>
</evidence>
<dbReference type="GO" id="GO:0005525">
    <property type="term" value="F:GTP binding"/>
    <property type="evidence" value="ECO:0007669"/>
    <property type="project" value="UniProtKB-KW"/>
</dbReference>
<dbReference type="SUPFAM" id="SSF50447">
    <property type="entry name" value="Translation proteins"/>
    <property type="match status" value="1"/>
</dbReference>
<dbReference type="PRINTS" id="PR00315">
    <property type="entry name" value="ELONGATNFCT"/>
</dbReference>
<evidence type="ECO:0000256" key="3">
    <source>
        <dbReference type="ARBA" id="ARBA00022768"/>
    </source>
</evidence>
<dbReference type="EMBL" id="UYSG01000539">
    <property type="protein sequence ID" value="VDL19736.1"/>
    <property type="molecule type" value="Genomic_DNA"/>
</dbReference>
<reference evidence="9" key="1">
    <citation type="submission" date="2017-02" db="UniProtKB">
        <authorList>
            <consortium name="WormBaseParasite"/>
        </authorList>
    </citation>
    <scope>IDENTIFICATION</scope>
</reference>
<comment type="similarity">
    <text evidence="1">Belongs to the TRAFAC class translation factor GTPase superfamily. Classic translation factor GTPase family. EF-Tu/EF-1A subfamily.</text>
</comment>
<dbReference type="OrthoDB" id="407705at2759"/>
<dbReference type="InterPro" id="IPR050100">
    <property type="entry name" value="TRAFAC_GTPase_members"/>
</dbReference>
<dbReference type="Pfam" id="PF00009">
    <property type="entry name" value="GTP_EFTU"/>
    <property type="match status" value="1"/>
</dbReference>
<dbReference type="AlphaFoldDB" id="A0A0R3SCG7"/>
<feature type="domain" description="Tr-type G" evidence="6">
    <location>
        <begin position="5"/>
        <end position="223"/>
    </location>
</feature>
<evidence type="ECO:0000313" key="8">
    <source>
        <dbReference type="Proteomes" id="UP000274504"/>
    </source>
</evidence>
<dbReference type="InterPro" id="IPR000795">
    <property type="entry name" value="T_Tr_GTP-bd_dom"/>
</dbReference>
<keyword evidence="2" id="KW-0547">Nucleotide-binding</keyword>
<reference evidence="7 8" key="2">
    <citation type="submission" date="2018-11" db="EMBL/GenBank/DDBJ databases">
        <authorList>
            <consortium name="Pathogen Informatics"/>
        </authorList>
    </citation>
    <scope>NUCLEOTIDE SEQUENCE [LARGE SCALE GENOMIC DNA]</scope>
</reference>
<evidence type="ECO:0000256" key="4">
    <source>
        <dbReference type="ARBA" id="ARBA00022917"/>
    </source>
</evidence>